<dbReference type="RefSeq" id="WP_074966735.1">
    <property type="nucleotide sequence ID" value="NZ_CBCRYP010000003.1"/>
</dbReference>
<evidence type="ECO:0000313" key="2">
    <source>
        <dbReference type="EMBL" id="SFH35258.1"/>
    </source>
</evidence>
<evidence type="ECO:0000259" key="1">
    <source>
        <dbReference type="PROSITE" id="PS50075"/>
    </source>
</evidence>
<accession>A0A1I2ZBM1</accession>
<dbReference type="Gene3D" id="1.10.1200.10">
    <property type="entry name" value="ACP-like"/>
    <property type="match status" value="1"/>
</dbReference>
<keyword evidence="3" id="KW-1185">Reference proteome</keyword>
<dbReference type="InterPro" id="IPR009081">
    <property type="entry name" value="PP-bd_ACP"/>
</dbReference>
<sequence>MSLSKDALISYIQRELNIDQPIDGETELFSTGMLDSVSMVGLIAFVEDKTGSHIQPADVTLDNFDTIDAIMAYADSLG</sequence>
<evidence type="ECO:0000313" key="3">
    <source>
        <dbReference type="Proteomes" id="UP000183635"/>
    </source>
</evidence>
<protein>
    <submittedName>
        <fullName evidence="2">Phosphopantetheine attachment site</fullName>
    </submittedName>
</protein>
<dbReference type="InterPro" id="IPR036736">
    <property type="entry name" value="ACP-like_sf"/>
</dbReference>
<dbReference type="AlphaFoldDB" id="A0A1I2ZBM1"/>
<dbReference type="Proteomes" id="UP000183635">
    <property type="component" value="Unassembled WGS sequence"/>
</dbReference>
<dbReference type="OrthoDB" id="7508733at2"/>
<organism evidence="2 3">
    <name type="scientific">Paracoccus aminovorans</name>
    <dbReference type="NCBI Taxonomy" id="34004"/>
    <lineage>
        <taxon>Bacteria</taxon>
        <taxon>Pseudomonadati</taxon>
        <taxon>Pseudomonadota</taxon>
        <taxon>Alphaproteobacteria</taxon>
        <taxon>Rhodobacterales</taxon>
        <taxon>Paracoccaceae</taxon>
        <taxon>Paracoccus</taxon>
    </lineage>
</organism>
<reference evidence="2 3" key="1">
    <citation type="submission" date="2016-10" db="EMBL/GenBank/DDBJ databases">
        <authorList>
            <person name="de Groot N.N."/>
        </authorList>
    </citation>
    <scope>NUCLEOTIDE SEQUENCE [LARGE SCALE GENOMIC DNA]</scope>
    <source>
        <strain evidence="2 3">DSM 8537</strain>
    </source>
</reference>
<proteinExistence type="predicted"/>
<name>A0A1I2ZBM1_9RHOB</name>
<dbReference type="SUPFAM" id="SSF47336">
    <property type="entry name" value="ACP-like"/>
    <property type="match status" value="1"/>
</dbReference>
<dbReference type="Pfam" id="PF00550">
    <property type="entry name" value="PP-binding"/>
    <property type="match status" value="1"/>
</dbReference>
<dbReference type="EMBL" id="FOPU01000008">
    <property type="protein sequence ID" value="SFH35258.1"/>
    <property type="molecule type" value="Genomic_DNA"/>
</dbReference>
<dbReference type="PROSITE" id="PS50075">
    <property type="entry name" value="CARRIER"/>
    <property type="match status" value="1"/>
</dbReference>
<gene>
    <name evidence="2" type="ORF">SAMN04488021_10820</name>
</gene>
<dbReference type="STRING" id="34004.SAMN04488021_10820"/>
<feature type="domain" description="Carrier" evidence="1">
    <location>
        <begin position="1"/>
        <end position="78"/>
    </location>
</feature>